<keyword evidence="2" id="KW-0378">Hydrolase</keyword>
<dbReference type="EMBL" id="DXHL01000006">
    <property type="protein sequence ID" value="HIW10096.1"/>
    <property type="molecule type" value="Genomic_DNA"/>
</dbReference>
<dbReference type="InterPro" id="IPR029058">
    <property type="entry name" value="AB_hydrolase_fold"/>
</dbReference>
<evidence type="ECO:0000259" key="1">
    <source>
        <dbReference type="Pfam" id="PF12146"/>
    </source>
</evidence>
<dbReference type="Pfam" id="PF12146">
    <property type="entry name" value="Hydrolase_4"/>
    <property type="match status" value="1"/>
</dbReference>
<protein>
    <submittedName>
        <fullName evidence="2">Alpha/beta hydrolase</fullName>
    </submittedName>
</protein>
<dbReference type="Proteomes" id="UP000823926">
    <property type="component" value="Unassembled WGS sequence"/>
</dbReference>
<dbReference type="SUPFAM" id="SSF53474">
    <property type="entry name" value="alpha/beta-Hydrolases"/>
    <property type="match status" value="1"/>
</dbReference>
<sequence>MEFQYHTLSFGADYDGEVIATLIEAPRPTHDTGRAVLYVHGYIDYFFQEHMAEAFAAHGYRFYAVELRKYGRSLREGHHPNFARSMYEYYPELTESIRRIRSAGATDIVLLGHSTGGLLSALYADDGPERSALRCVVLNSPFLEFNTTWFKRNVSIPLAGFLSIVFPFAHKGNKLSPLYAQSVHRDHHGEWDFDTTLKPIEGIPLYFAWLRAVRKGQQRIKRGLHIEVPVLVMSSDRSYFGSDWSDELFCTDSVLNVADIARYAPKLGRSVTCRQIAGGMHDLFLSRKAVREEAFRVMFAWLDEIFGTQA</sequence>
<dbReference type="PANTHER" id="PTHR42886">
    <property type="entry name" value="RE40534P-RELATED"/>
    <property type="match status" value="1"/>
</dbReference>
<evidence type="ECO:0000313" key="2">
    <source>
        <dbReference type="EMBL" id="HIW10096.1"/>
    </source>
</evidence>
<reference evidence="2" key="1">
    <citation type="journal article" date="2021" name="PeerJ">
        <title>Extensive microbial diversity within the chicken gut microbiome revealed by metagenomics and culture.</title>
        <authorList>
            <person name="Gilroy R."/>
            <person name="Ravi A."/>
            <person name="Getino M."/>
            <person name="Pursley I."/>
            <person name="Horton D.L."/>
            <person name="Alikhan N.F."/>
            <person name="Baker D."/>
            <person name="Gharbi K."/>
            <person name="Hall N."/>
            <person name="Watson M."/>
            <person name="Adriaenssens E.M."/>
            <person name="Foster-Nyarko E."/>
            <person name="Jarju S."/>
            <person name="Secka A."/>
            <person name="Antonio M."/>
            <person name="Oren A."/>
            <person name="Chaudhuri R.R."/>
            <person name="La Ragione R."/>
            <person name="Hildebrand F."/>
            <person name="Pallen M.J."/>
        </authorList>
    </citation>
    <scope>NUCLEOTIDE SEQUENCE</scope>
    <source>
        <strain evidence="2">ChiBcec15-1070</strain>
    </source>
</reference>
<evidence type="ECO:0000313" key="3">
    <source>
        <dbReference type="Proteomes" id="UP000823926"/>
    </source>
</evidence>
<accession>A0A9D1TX85</accession>
<dbReference type="Gene3D" id="3.40.50.1820">
    <property type="entry name" value="alpha/beta hydrolase"/>
    <property type="match status" value="1"/>
</dbReference>
<comment type="caution">
    <text evidence="2">The sequence shown here is derived from an EMBL/GenBank/DDBJ whole genome shotgun (WGS) entry which is preliminary data.</text>
</comment>
<dbReference type="InterPro" id="IPR022742">
    <property type="entry name" value="Hydrolase_4"/>
</dbReference>
<gene>
    <name evidence="2" type="ORF">H9888_01215</name>
</gene>
<name>A0A9D1TX85_9BACT</name>
<proteinExistence type="predicted"/>
<dbReference type="PANTHER" id="PTHR42886:SF29">
    <property type="entry name" value="PUMMELIG, ISOFORM A"/>
    <property type="match status" value="1"/>
</dbReference>
<reference evidence="2" key="2">
    <citation type="submission" date="2021-04" db="EMBL/GenBank/DDBJ databases">
        <authorList>
            <person name="Gilroy R."/>
        </authorList>
    </citation>
    <scope>NUCLEOTIDE SEQUENCE</scope>
    <source>
        <strain evidence="2">ChiBcec15-1070</strain>
    </source>
</reference>
<dbReference type="GO" id="GO:0016787">
    <property type="term" value="F:hydrolase activity"/>
    <property type="evidence" value="ECO:0007669"/>
    <property type="project" value="UniProtKB-KW"/>
</dbReference>
<dbReference type="AlphaFoldDB" id="A0A9D1TX85"/>
<feature type="domain" description="Serine aminopeptidase S33" evidence="1">
    <location>
        <begin position="34"/>
        <end position="236"/>
    </location>
</feature>
<organism evidence="2 3">
    <name type="scientific">Candidatus Rikenella faecigallinarum</name>
    <dbReference type="NCBI Taxonomy" id="2838745"/>
    <lineage>
        <taxon>Bacteria</taxon>
        <taxon>Pseudomonadati</taxon>
        <taxon>Bacteroidota</taxon>
        <taxon>Bacteroidia</taxon>
        <taxon>Bacteroidales</taxon>
        <taxon>Rikenellaceae</taxon>
        <taxon>Rikenella</taxon>
    </lineage>
</organism>